<reference evidence="1" key="1">
    <citation type="submission" date="2020-10" db="EMBL/GenBank/DDBJ databases">
        <authorList>
            <person name="Gilroy R."/>
        </authorList>
    </citation>
    <scope>NUCLEOTIDE SEQUENCE</scope>
    <source>
        <strain evidence="1">ChiW13-3771</strain>
    </source>
</reference>
<gene>
    <name evidence="1" type="ORF">IAC96_00740</name>
</gene>
<accession>A0A9D1EBS7</accession>
<reference evidence="1" key="2">
    <citation type="journal article" date="2021" name="PeerJ">
        <title>Extensive microbial diversity within the chicken gut microbiome revealed by metagenomics and culture.</title>
        <authorList>
            <person name="Gilroy R."/>
            <person name="Ravi A."/>
            <person name="Getino M."/>
            <person name="Pursley I."/>
            <person name="Horton D.L."/>
            <person name="Alikhan N.F."/>
            <person name="Baker D."/>
            <person name="Gharbi K."/>
            <person name="Hall N."/>
            <person name="Watson M."/>
            <person name="Adriaenssens E.M."/>
            <person name="Foster-Nyarko E."/>
            <person name="Jarju S."/>
            <person name="Secka A."/>
            <person name="Antonio M."/>
            <person name="Oren A."/>
            <person name="Chaudhuri R.R."/>
            <person name="La Ragione R."/>
            <person name="Hildebrand F."/>
            <person name="Pallen M.J."/>
        </authorList>
    </citation>
    <scope>NUCLEOTIDE SEQUENCE</scope>
    <source>
        <strain evidence="1">ChiW13-3771</strain>
    </source>
</reference>
<organism evidence="1 2">
    <name type="scientific">Candidatus Fimimorpha faecalis</name>
    <dbReference type="NCBI Taxonomy" id="2840824"/>
    <lineage>
        <taxon>Bacteria</taxon>
        <taxon>Bacillati</taxon>
        <taxon>Bacillota</taxon>
        <taxon>Clostridia</taxon>
        <taxon>Eubacteriales</taxon>
        <taxon>Candidatus Fimimorpha</taxon>
    </lineage>
</organism>
<protein>
    <submittedName>
        <fullName evidence="1">Uncharacterized protein</fullName>
    </submittedName>
</protein>
<name>A0A9D1EBS7_9FIRM</name>
<evidence type="ECO:0000313" key="2">
    <source>
        <dbReference type="Proteomes" id="UP000824201"/>
    </source>
</evidence>
<dbReference type="Proteomes" id="UP000824201">
    <property type="component" value="Unassembled WGS sequence"/>
</dbReference>
<evidence type="ECO:0000313" key="1">
    <source>
        <dbReference type="EMBL" id="HIR87454.1"/>
    </source>
</evidence>
<dbReference type="AlphaFoldDB" id="A0A9D1EBS7"/>
<proteinExistence type="predicted"/>
<dbReference type="EMBL" id="DVHN01000003">
    <property type="protein sequence ID" value="HIR87454.1"/>
    <property type="molecule type" value="Genomic_DNA"/>
</dbReference>
<comment type="caution">
    <text evidence="1">The sequence shown here is derived from an EMBL/GenBank/DDBJ whole genome shotgun (WGS) entry which is preliminary data.</text>
</comment>
<sequence length="45" mass="5325">MKVSKKIISYILENLSIWIEHEPIGGYKELYQDYAAKLIRTIDQL</sequence>